<keyword evidence="6 7" id="KW-0472">Membrane</keyword>
<evidence type="ECO:0000256" key="7">
    <source>
        <dbReference type="SAM" id="Phobius"/>
    </source>
</evidence>
<evidence type="ECO:0000313" key="9">
    <source>
        <dbReference type="Proteomes" id="UP000472676"/>
    </source>
</evidence>
<comment type="similarity">
    <text evidence="2">Belongs to the DoxX family.</text>
</comment>
<protein>
    <submittedName>
        <fullName evidence="8">DoxX family protein</fullName>
    </submittedName>
</protein>
<keyword evidence="4 7" id="KW-0812">Transmembrane</keyword>
<proteinExistence type="inferred from homology"/>
<feature type="transmembrane region" description="Helical" evidence="7">
    <location>
        <begin position="12"/>
        <end position="30"/>
    </location>
</feature>
<organism evidence="8 9">
    <name type="scientific">Solimonas terrae</name>
    <dbReference type="NCBI Taxonomy" id="1396819"/>
    <lineage>
        <taxon>Bacteria</taxon>
        <taxon>Pseudomonadati</taxon>
        <taxon>Pseudomonadota</taxon>
        <taxon>Gammaproteobacteria</taxon>
        <taxon>Nevskiales</taxon>
        <taxon>Nevskiaceae</taxon>
        <taxon>Solimonas</taxon>
    </lineage>
</organism>
<evidence type="ECO:0000256" key="1">
    <source>
        <dbReference type="ARBA" id="ARBA00004651"/>
    </source>
</evidence>
<dbReference type="AlphaFoldDB" id="A0A6M2BT54"/>
<dbReference type="PANTHER" id="PTHR33452:SF1">
    <property type="entry name" value="INNER MEMBRANE PROTEIN YPHA-RELATED"/>
    <property type="match status" value="1"/>
</dbReference>
<keyword evidence="5 7" id="KW-1133">Transmembrane helix</keyword>
<dbReference type="RefSeq" id="WP_166255885.1">
    <property type="nucleotide sequence ID" value="NZ_JAAMOW010000004.1"/>
</dbReference>
<name>A0A6M2BT54_9GAMM</name>
<evidence type="ECO:0000256" key="5">
    <source>
        <dbReference type="ARBA" id="ARBA00022989"/>
    </source>
</evidence>
<dbReference type="InterPro" id="IPR032808">
    <property type="entry name" value="DoxX"/>
</dbReference>
<dbReference type="Proteomes" id="UP000472676">
    <property type="component" value="Unassembled WGS sequence"/>
</dbReference>
<keyword evidence="9" id="KW-1185">Reference proteome</keyword>
<evidence type="ECO:0000256" key="4">
    <source>
        <dbReference type="ARBA" id="ARBA00022692"/>
    </source>
</evidence>
<evidence type="ECO:0000256" key="2">
    <source>
        <dbReference type="ARBA" id="ARBA00006679"/>
    </source>
</evidence>
<reference evidence="8 9" key="1">
    <citation type="journal article" date="2014" name="Int. J. Syst. Evol. Microbiol.">
        <title>Solimonas terrae sp. nov., isolated from soil.</title>
        <authorList>
            <person name="Kim S.J."/>
            <person name="Moon J.Y."/>
            <person name="Weon H.Y."/>
            <person name="Ahn J.H."/>
            <person name="Chen W.M."/>
            <person name="Kwon S.W."/>
        </authorList>
    </citation>
    <scope>NUCLEOTIDE SEQUENCE [LARGE SCALE GENOMIC DNA]</scope>
    <source>
        <strain evidence="8 9">KIS83-12</strain>
    </source>
</reference>
<accession>A0A6M2BT54</accession>
<gene>
    <name evidence="8" type="ORF">G7Y85_10235</name>
</gene>
<feature type="transmembrane region" description="Helical" evidence="7">
    <location>
        <begin position="50"/>
        <end position="68"/>
    </location>
</feature>
<feature type="transmembrane region" description="Helical" evidence="7">
    <location>
        <begin position="106"/>
        <end position="125"/>
    </location>
</feature>
<evidence type="ECO:0000256" key="3">
    <source>
        <dbReference type="ARBA" id="ARBA00022475"/>
    </source>
</evidence>
<dbReference type="Pfam" id="PF07681">
    <property type="entry name" value="DoxX"/>
    <property type="match status" value="1"/>
</dbReference>
<evidence type="ECO:0000313" key="8">
    <source>
        <dbReference type="EMBL" id="NGY05147.1"/>
    </source>
</evidence>
<comment type="subcellular location">
    <subcellularLocation>
        <location evidence="1">Cell membrane</location>
        <topology evidence="1">Multi-pass membrane protein</topology>
    </subcellularLocation>
</comment>
<dbReference type="PANTHER" id="PTHR33452">
    <property type="entry name" value="OXIDOREDUCTASE CATD-RELATED"/>
    <property type="match status" value="1"/>
</dbReference>
<evidence type="ECO:0000256" key="6">
    <source>
        <dbReference type="ARBA" id="ARBA00023136"/>
    </source>
</evidence>
<dbReference type="GO" id="GO:0005886">
    <property type="term" value="C:plasma membrane"/>
    <property type="evidence" value="ECO:0007669"/>
    <property type="project" value="UniProtKB-SubCell"/>
</dbReference>
<keyword evidence="3" id="KW-1003">Cell membrane</keyword>
<dbReference type="EMBL" id="JAAMOW010000004">
    <property type="protein sequence ID" value="NGY05147.1"/>
    <property type="molecule type" value="Genomic_DNA"/>
</dbReference>
<dbReference type="InterPro" id="IPR051907">
    <property type="entry name" value="DoxX-like_oxidoreductase"/>
</dbReference>
<comment type="caution">
    <text evidence="8">The sequence shown here is derived from an EMBL/GenBank/DDBJ whole genome shotgun (WGS) entry which is preliminary data.</text>
</comment>
<sequence>MDKIFDSVKPYSDLLGRILIAVLFVIAGWGKISAYAGTQQYMAAMGVPGGLLPLVIALELGGGIAIVLGLFTRPVALLLAGFSIITAVLFHGAADHVNQIMFMKNLAIAGGFLFLVGHGAGRFSLDQLRRTA</sequence>
<feature type="transmembrane region" description="Helical" evidence="7">
    <location>
        <begin position="75"/>
        <end position="94"/>
    </location>
</feature>